<accession>A0A7Y3W4M7</accession>
<evidence type="ECO:0000313" key="2">
    <source>
        <dbReference type="EMBL" id="NNU15920.1"/>
    </source>
</evidence>
<dbReference type="RefSeq" id="WP_173197748.1">
    <property type="nucleotide sequence ID" value="NZ_JABFCX010000002.1"/>
</dbReference>
<keyword evidence="1" id="KW-0732">Signal</keyword>
<dbReference type="AlphaFoldDB" id="A0A7Y3W4M7"/>
<name>A0A7Y3W4M7_9PROT</name>
<evidence type="ECO:0000256" key="1">
    <source>
        <dbReference type="SAM" id="SignalP"/>
    </source>
</evidence>
<organism evidence="2 3">
    <name type="scientific">Parvularcula mediterranea</name>
    <dbReference type="NCBI Taxonomy" id="2732508"/>
    <lineage>
        <taxon>Bacteria</taxon>
        <taxon>Pseudomonadati</taxon>
        <taxon>Pseudomonadota</taxon>
        <taxon>Alphaproteobacteria</taxon>
        <taxon>Parvularculales</taxon>
        <taxon>Parvularculaceae</taxon>
        <taxon>Parvularcula</taxon>
    </lineage>
</organism>
<reference evidence="2 3" key="1">
    <citation type="submission" date="2020-05" db="EMBL/GenBank/DDBJ databases">
        <title>Parvularcula mediterraneae sp. nov., isolated from polypropylene straw from shallow seawater of the seashore of Laganas in Zakynthos island, Greece.</title>
        <authorList>
            <person name="Szabo I."/>
            <person name="Al-Omari J."/>
            <person name="Rado J."/>
            <person name="Szerdahelyi G.S."/>
        </authorList>
    </citation>
    <scope>NUCLEOTIDE SEQUENCE [LARGE SCALE GENOMIC DNA]</scope>
    <source>
        <strain evidence="2 3">ZS-1/3</strain>
    </source>
</reference>
<sequence length="228" mass="24260">MKNIWKLGAASALAFGLAATAQAGMTPQQVAALMQSKGLQVTDTQYSPDGAVAVTVGRDSTGWGWAMTLVDVDKNGVGDFLIMGSIVEGAASVPLQKLNTYNSTSLYKAFTAQGSAALADTALIVGNTDYGNVSSNFDLFRAEFASYRDMVAPYASGANSFGVSLEVKQDPYILDKGMTRIEVKARDAELAAKLNQTRGSHEEFADEASFSDLIKVSMEYGRVNFSAY</sequence>
<dbReference type="Proteomes" id="UP000536835">
    <property type="component" value="Unassembled WGS sequence"/>
</dbReference>
<protein>
    <submittedName>
        <fullName evidence="2">Uncharacterized protein</fullName>
    </submittedName>
</protein>
<keyword evidence="3" id="KW-1185">Reference proteome</keyword>
<comment type="caution">
    <text evidence="2">The sequence shown here is derived from an EMBL/GenBank/DDBJ whole genome shotgun (WGS) entry which is preliminary data.</text>
</comment>
<dbReference type="EMBL" id="JABFCX010000002">
    <property type="protein sequence ID" value="NNU15920.1"/>
    <property type="molecule type" value="Genomic_DNA"/>
</dbReference>
<gene>
    <name evidence="2" type="ORF">HK107_06235</name>
</gene>
<feature type="signal peptide" evidence="1">
    <location>
        <begin position="1"/>
        <end position="23"/>
    </location>
</feature>
<proteinExistence type="predicted"/>
<evidence type="ECO:0000313" key="3">
    <source>
        <dbReference type="Proteomes" id="UP000536835"/>
    </source>
</evidence>
<feature type="chain" id="PRO_5031269911" evidence="1">
    <location>
        <begin position="24"/>
        <end position="228"/>
    </location>
</feature>